<protein>
    <submittedName>
        <fullName evidence="3">Uncharacterized protein</fullName>
    </submittedName>
</protein>
<keyword evidence="2" id="KW-0472">Membrane</keyword>
<evidence type="ECO:0000256" key="2">
    <source>
        <dbReference type="SAM" id="Phobius"/>
    </source>
</evidence>
<dbReference type="InterPro" id="IPR050445">
    <property type="entry name" value="Bact_polysacc_biosynth/exp"/>
</dbReference>
<gene>
    <name evidence="3" type="ORF">Pr1d_29390</name>
</gene>
<feature type="coiled-coil region" evidence="1">
    <location>
        <begin position="156"/>
        <end position="202"/>
    </location>
</feature>
<dbReference type="Proteomes" id="UP000323917">
    <property type="component" value="Chromosome"/>
</dbReference>
<dbReference type="KEGG" id="bgok:Pr1d_29390"/>
<organism evidence="3 4">
    <name type="scientific">Bythopirellula goksoeyrii</name>
    <dbReference type="NCBI Taxonomy" id="1400387"/>
    <lineage>
        <taxon>Bacteria</taxon>
        <taxon>Pseudomonadati</taxon>
        <taxon>Planctomycetota</taxon>
        <taxon>Planctomycetia</taxon>
        <taxon>Pirellulales</taxon>
        <taxon>Lacipirellulaceae</taxon>
        <taxon>Bythopirellula</taxon>
    </lineage>
</organism>
<dbReference type="RefSeq" id="WP_148074132.1">
    <property type="nucleotide sequence ID" value="NZ_CP042913.1"/>
</dbReference>
<keyword evidence="2" id="KW-1133">Transmembrane helix</keyword>
<proteinExistence type="predicted"/>
<name>A0A5B9Q9D8_9BACT</name>
<dbReference type="PANTHER" id="PTHR32309">
    <property type="entry name" value="TYROSINE-PROTEIN KINASE"/>
    <property type="match status" value="1"/>
</dbReference>
<dbReference type="AlphaFoldDB" id="A0A5B9Q9D8"/>
<sequence>MNEKPTIATTPLTPQDCWKLSLEHRRTLVLITGTCFVVSLLYALFMTREWEATQGLVVRDEASASSVKQPGKFADLYEMRTFQETILEVAKSRQVLSATLKAVAANGSSRTSEEPSAEAIEKLRKRMSMLPPNGAEFGKTEVFYLAVKDPNRQRAIQLVEELCSQLSARLGQLRTERSQGLISEINKQVELASQNHEQENARLITFESEVGADLGELRLLHSASGGQSDLRQQVVEMEQETRLNEARLRQAEELLVVLKAAQGDPAQLIAMPSSLLSFQPTLQRLKDGLVDAQLQASRLSGMRTADHPHVQAAEESVVSIREDLHSELDVAIEGLEIEIDLSRNRQDVLHKQLADLQVRLSHLAELRAEYSSRVATVENSRATLSQVHKQLSEVRAEQVAAQSALLVTPFDKADTGPYPVGIGRATVLGIGTLGGFVLGIGWLFLTVNPTPSRPVAEETENLLAAPQQKRYLRRTPSEKVQAAIAATKLSAQLAKPHRSWCDLDCFESQASGENYVTRLQIEAPTSYSTSTGICS</sequence>
<keyword evidence="2" id="KW-0812">Transmembrane</keyword>
<dbReference type="PANTHER" id="PTHR32309:SF31">
    <property type="entry name" value="CAPSULAR EXOPOLYSACCHARIDE FAMILY"/>
    <property type="match status" value="1"/>
</dbReference>
<keyword evidence="1" id="KW-0175">Coiled coil</keyword>
<evidence type="ECO:0000313" key="4">
    <source>
        <dbReference type="Proteomes" id="UP000323917"/>
    </source>
</evidence>
<feature type="transmembrane region" description="Helical" evidence="2">
    <location>
        <begin position="425"/>
        <end position="445"/>
    </location>
</feature>
<keyword evidence="4" id="KW-1185">Reference proteome</keyword>
<accession>A0A5B9Q9D8</accession>
<reference evidence="3 4" key="1">
    <citation type="submission" date="2019-08" db="EMBL/GenBank/DDBJ databases">
        <title>Deep-cultivation of Planctomycetes and their phenomic and genomic characterization uncovers novel biology.</title>
        <authorList>
            <person name="Wiegand S."/>
            <person name="Jogler M."/>
            <person name="Boedeker C."/>
            <person name="Pinto D."/>
            <person name="Vollmers J."/>
            <person name="Rivas-Marin E."/>
            <person name="Kohn T."/>
            <person name="Peeters S.H."/>
            <person name="Heuer A."/>
            <person name="Rast P."/>
            <person name="Oberbeckmann S."/>
            <person name="Bunk B."/>
            <person name="Jeske O."/>
            <person name="Meyerdierks A."/>
            <person name="Storesund J.E."/>
            <person name="Kallscheuer N."/>
            <person name="Luecker S."/>
            <person name="Lage O.M."/>
            <person name="Pohl T."/>
            <person name="Merkel B.J."/>
            <person name="Hornburger P."/>
            <person name="Mueller R.-W."/>
            <person name="Bruemmer F."/>
            <person name="Labrenz M."/>
            <person name="Spormann A.M."/>
            <person name="Op den Camp H."/>
            <person name="Overmann J."/>
            <person name="Amann R."/>
            <person name="Jetten M.S.M."/>
            <person name="Mascher T."/>
            <person name="Medema M.H."/>
            <person name="Devos D.P."/>
            <person name="Kaster A.-K."/>
            <person name="Ovreas L."/>
            <person name="Rohde M."/>
            <person name="Galperin M.Y."/>
            <person name="Jogler C."/>
        </authorList>
    </citation>
    <scope>NUCLEOTIDE SEQUENCE [LARGE SCALE GENOMIC DNA]</scope>
    <source>
        <strain evidence="3 4">Pr1d</strain>
    </source>
</reference>
<feature type="transmembrane region" description="Helical" evidence="2">
    <location>
        <begin position="28"/>
        <end position="45"/>
    </location>
</feature>
<evidence type="ECO:0000313" key="3">
    <source>
        <dbReference type="EMBL" id="QEG35637.1"/>
    </source>
</evidence>
<evidence type="ECO:0000256" key="1">
    <source>
        <dbReference type="SAM" id="Coils"/>
    </source>
</evidence>
<dbReference type="EMBL" id="CP042913">
    <property type="protein sequence ID" value="QEG35637.1"/>
    <property type="molecule type" value="Genomic_DNA"/>
</dbReference>
<dbReference type="OrthoDB" id="234267at2"/>